<feature type="non-terminal residue" evidence="1">
    <location>
        <position position="194"/>
    </location>
</feature>
<proteinExistence type="predicted"/>
<gene>
    <name evidence="1" type="primary">ORF29374</name>
</gene>
<dbReference type="AlphaFoldDB" id="A0A0B6YNS8"/>
<name>A0A0B6YNS8_9EUPU</name>
<organism evidence="1">
    <name type="scientific">Arion vulgaris</name>
    <dbReference type="NCBI Taxonomy" id="1028688"/>
    <lineage>
        <taxon>Eukaryota</taxon>
        <taxon>Metazoa</taxon>
        <taxon>Spiralia</taxon>
        <taxon>Lophotrochozoa</taxon>
        <taxon>Mollusca</taxon>
        <taxon>Gastropoda</taxon>
        <taxon>Heterobranchia</taxon>
        <taxon>Euthyneura</taxon>
        <taxon>Panpulmonata</taxon>
        <taxon>Eupulmonata</taxon>
        <taxon>Stylommatophora</taxon>
        <taxon>Helicina</taxon>
        <taxon>Arionoidea</taxon>
        <taxon>Arionidae</taxon>
        <taxon>Arion</taxon>
    </lineage>
</organism>
<evidence type="ECO:0000313" key="1">
    <source>
        <dbReference type="EMBL" id="CEK57135.1"/>
    </source>
</evidence>
<protein>
    <submittedName>
        <fullName evidence="1">Uncharacterized protein</fullName>
    </submittedName>
</protein>
<reference evidence="1" key="1">
    <citation type="submission" date="2014-12" db="EMBL/GenBank/DDBJ databases">
        <title>Insight into the proteome of Arion vulgaris.</title>
        <authorList>
            <person name="Aradska J."/>
            <person name="Bulat T."/>
            <person name="Smidak R."/>
            <person name="Sarate P."/>
            <person name="Gangsoo J."/>
            <person name="Sialana F."/>
            <person name="Bilban M."/>
            <person name="Lubec G."/>
        </authorList>
    </citation>
    <scope>NUCLEOTIDE SEQUENCE</scope>
    <source>
        <tissue evidence="1">Skin</tissue>
    </source>
</reference>
<sequence>KHYTVNAQPQIDIKYEYEYSNTPTVGEHPNVADQQMAFQQSLVSAHQEYDNFKMEHEAVDNTLHFYTDSSNVLYITDPGSHHQIHVNTISNSPNQIHVETISSPNQMHVETISSSEYSKHDDVASAGNQSLLIHHYPVQVDGSGQFINMPIDLPTEQINEEQNHVLSNELKSDDSEIQFTTAHEHIKNVNSFES</sequence>
<dbReference type="EMBL" id="HACG01010270">
    <property type="protein sequence ID" value="CEK57135.1"/>
    <property type="molecule type" value="Transcribed_RNA"/>
</dbReference>
<accession>A0A0B6YNS8</accession>
<feature type="non-terminal residue" evidence="1">
    <location>
        <position position="1"/>
    </location>
</feature>